<keyword evidence="2" id="KW-1185">Reference proteome</keyword>
<proteinExistence type="predicted"/>
<comment type="caution">
    <text evidence="1">The sequence shown here is derived from an EMBL/GenBank/DDBJ whole genome shotgun (WGS) entry which is preliminary data.</text>
</comment>
<dbReference type="EMBL" id="JAVDYI010000001">
    <property type="protein sequence ID" value="MDR7358569.1"/>
    <property type="molecule type" value="Genomic_DNA"/>
</dbReference>
<dbReference type="Proteomes" id="UP001183817">
    <property type="component" value="Unassembled WGS sequence"/>
</dbReference>
<organism evidence="1 2">
    <name type="scientific">Paeniglutamicibacter sulfureus</name>
    <dbReference type="NCBI Taxonomy" id="43666"/>
    <lineage>
        <taxon>Bacteria</taxon>
        <taxon>Bacillati</taxon>
        <taxon>Actinomycetota</taxon>
        <taxon>Actinomycetes</taxon>
        <taxon>Micrococcales</taxon>
        <taxon>Micrococcaceae</taxon>
        <taxon>Paeniglutamicibacter</taxon>
    </lineage>
</organism>
<gene>
    <name evidence="1" type="ORF">J2S64_002260</name>
</gene>
<reference evidence="1 2" key="1">
    <citation type="submission" date="2023-07" db="EMBL/GenBank/DDBJ databases">
        <title>Sequencing the genomes of 1000 actinobacteria strains.</title>
        <authorList>
            <person name="Klenk H.-P."/>
        </authorList>
    </citation>
    <scope>NUCLEOTIDE SEQUENCE [LARGE SCALE GENOMIC DNA]</scope>
    <source>
        <strain evidence="1 2">DSM 20167</strain>
    </source>
</reference>
<name>A0ABU2BIT9_9MICC</name>
<evidence type="ECO:0000313" key="1">
    <source>
        <dbReference type="EMBL" id="MDR7358569.1"/>
    </source>
</evidence>
<dbReference type="RefSeq" id="WP_264271567.1">
    <property type="nucleotide sequence ID" value="NZ_BAAAWO010000001.1"/>
</dbReference>
<evidence type="ECO:0000313" key="2">
    <source>
        <dbReference type="Proteomes" id="UP001183817"/>
    </source>
</evidence>
<sequence length="45" mass="4617">MLKSASGGRKAALGMRLADPTLELLEAATKTGAAVDLIAGLYEKN</sequence>
<accession>A0ABU2BIT9</accession>
<protein>
    <submittedName>
        <fullName evidence="1">Uncharacterized protein</fullName>
    </submittedName>
</protein>